<organism evidence="1 2">
    <name type="scientific">Bathymodiolus thermophilus thioautotrophic gill symbiont</name>
    <dbReference type="NCBI Taxonomy" id="2360"/>
    <lineage>
        <taxon>Bacteria</taxon>
        <taxon>Pseudomonadati</taxon>
        <taxon>Pseudomonadota</taxon>
        <taxon>Gammaproteobacteria</taxon>
        <taxon>sulfur-oxidizing symbionts</taxon>
    </lineage>
</organism>
<evidence type="ECO:0000313" key="2">
    <source>
        <dbReference type="Proteomes" id="UP000643672"/>
    </source>
</evidence>
<proteinExistence type="predicted"/>
<name>A0A8H9CGH2_9GAMM</name>
<dbReference type="AlphaFoldDB" id="A0A8H9CGH2"/>
<keyword evidence="2" id="KW-1185">Reference proteome</keyword>
<dbReference type="EMBL" id="CAESAQ020000050">
    <property type="protein sequence ID" value="CAB5498546.1"/>
    <property type="molecule type" value="Genomic_DNA"/>
</dbReference>
<comment type="caution">
    <text evidence="1">The sequence shown here is derived from an EMBL/GenBank/DDBJ whole genome shotgun (WGS) entry which is preliminary data.</text>
</comment>
<gene>
    <name evidence="1" type="ORF">THERMOS_865</name>
</gene>
<dbReference type="Proteomes" id="UP000643672">
    <property type="component" value="Unassembled WGS sequence"/>
</dbReference>
<accession>A0A8H9CGH2</accession>
<evidence type="ECO:0000313" key="1">
    <source>
        <dbReference type="EMBL" id="CAB5498546.1"/>
    </source>
</evidence>
<protein>
    <submittedName>
        <fullName evidence="1">Uncharacterized protein</fullName>
    </submittedName>
</protein>
<sequence>MFPLPLLQSLKKIYIFGAYDGALIRYYLETTQKITVNYRPRSFL</sequence>
<reference evidence="1 2" key="1">
    <citation type="submission" date="2020-05" db="EMBL/GenBank/DDBJ databases">
        <authorList>
            <person name="Petersen J."/>
            <person name="Sayavedra L."/>
        </authorList>
    </citation>
    <scope>NUCLEOTIDE SEQUENCE [LARGE SCALE GENOMIC DNA]</scope>
    <source>
        <strain evidence="1">B thermophilus SOXS</strain>
    </source>
</reference>